<dbReference type="EMBL" id="CAJVPY010013287">
    <property type="protein sequence ID" value="CAG8739650.1"/>
    <property type="molecule type" value="Genomic_DNA"/>
</dbReference>
<dbReference type="AlphaFoldDB" id="A0A9N9ILE8"/>
<keyword evidence="2" id="KW-1185">Reference proteome</keyword>
<dbReference type="OrthoDB" id="27214at2759"/>
<accession>A0A9N9ILE8</accession>
<evidence type="ECO:0000313" key="2">
    <source>
        <dbReference type="Proteomes" id="UP000789405"/>
    </source>
</evidence>
<protein>
    <submittedName>
        <fullName evidence="1">4013_t:CDS:1</fullName>
    </submittedName>
</protein>
<gene>
    <name evidence="1" type="ORF">DERYTH_LOCUS15887</name>
</gene>
<name>A0A9N9ILE8_9GLOM</name>
<dbReference type="Proteomes" id="UP000789405">
    <property type="component" value="Unassembled WGS sequence"/>
</dbReference>
<comment type="caution">
    <text evidence="1">The sequence shown here is derived from an EMBL/GenBank/DDBJ whole genome shotgun (WGS) entry which is preliminary data.</text>
</comment>
<proteinExistence type="predicted"/>
<organism evidence="1 2">
    <name type="scientific">Dentiscutata erythropus</name>
    <dbReference type="NCBI Taxonomy" id="1348616"/>
    <lineage>
        <taxon>Eukaryota</taxon>
        <taxon>Fungi</taxon>
        <taxon>Fungi incertae sedis</taxon>
        <taxon>Mucoromycota</taxon>
        <taxon>Glomeromycotina</taxon>
        <taxon>Glomeromycetes</taxon>
        <taxon>Diversisporales</taxon>
        <taxon>Gigasporaceae</taxon>
        <taxon>Dentiscutata</taxon>
    </lineage>
</organism>
<evidence type="ECO:0000313" key="1">
    <source>
        <dbReference type="EMBL" id="CAG8739650.1"/>
    </source>
</evidence>
<reference evidence="1" key="1">
    <citation type="submission" date="2021-06" db="EMBL/GenBank/DDBJ databases">
        <authorList>
            <person name="Kallberg Y."/>
            <person name="Tangrot J."/>
            <person name="Rosling A."/>
        </authorList>
    </citation>
    <scope>NUCLEOTIDE SEQUENCE</scope>
    <source>
        <strain evidence="1">MA453B</strain>
    </source>
</reference>
<sequence>MTFYSVVDNGKQIPEKLDIIYTLKCDNTNEFDVIRNWNAFIIRSILNKFNDSKSYFDNTIKGNKQPVSSNLKHRKITKIIDNANGILANQDQDEAIAMFPKVIQGFKELVNAGIKRLATTEQFKLATLDNAFDMSDCVNAKTHANFTSTDELLGNNVYIRGGVMGNYSNKFHVVKFNNVTFVAVGGIASNPLLSYSSFIGGPIFTSIEMYDSLDKLGLLNNSLMPKSFPLA</sequence>